<dbReference type="Pfam" id="PF13525">
    <property type="entry name" value="YfiO"/>
    <property type="match status" value="1"/>
</dbReference>
<dbReference type="InterPro" id="IPR017689">
    <property type="entry name" value="BamD"/>
</dbReference>
<dbReference type="PROSITE" id="PS50005">
    <property type="entry name" value="TPR"/>
    <property type="match status" value="1"/>
</dbReference>
<evidence type="ECO:0000313" key="7">
    <source>
        <dbReference type="Proteomes" id="UP000580856"/>
    </source>
</evidence>
<keyword evidence="1" id="KW-0732">Signal</keyword>
<protein>
    <submittedName>
        <fullName evidence="6">Outer membrane protein assembly factor BamD</fullName>
    </submittedName>
</protein>
<reference evidence="6 7" key="1">
    <citation type="submission" date="2020-03" db="EMBL/GenBank/DDBJ databases">
        <title>Genomic Encyclopedia of Type Strains, Phase IV (KMG-IV): sequencing the most valuable type-strain genomes for metagenomic binning, comparative biology and taxonomic classification.</title>
        <authorList>
            <person name="Goeker M."/>
        </authorList>
    </citation>
    <scope>NUCLEOTIDE SEQUENCE [LARGE SCALE GENOMIC DNA]</scope>
    <source>
        <strain evidence="6 7">DSM 24233</strain>
    </source>
</reference>
<evidence type="ECO:0000256" key="1">
    <source>
        <dbReference type="ARBA" id="ARBA00022729"/>
    </source>
</evidence>
<gene>
    <name evidence="6" type="ORF">GGQ74_000533</name>
</gene>
<dbReference type="InterPro" id="IPR011990">
    <property type="entry name" value="TPR-like_helical_dom_sf"/>
</dbReference>
<dbReference type="CDD" id="cd15830">
    <property type="entry name" value="BamD"/>
    <property type="match status" value="1"/>
</dbReference>
<feature type="domain" description="Outer membrane lipoprotein BamD-like" evidence="5">
    <location>
        <begin position="32"/>
        <end position="206"/>
    </location>
</feature>
<dbReference type="PANTHER" id="PTHR37423:SF2">
    <property type="entry name" value="MEMBRANE-BOUND LYTIC MUREIN TRANSGLYCOSYLASE C"/>
    <property type="match status" value="1"/>
</dbReference>
<dbReference type="RefSeq" id="WP_167939989.1">
    <property type="nucleotide sequence ID" value="NZ_JAATJA010000001.1"/>
</dbReference>
<dbReference type="HAMAP" id="MF_00922">
    <property type="entry name" value="OM_assembly_BamD"/>
    <property type="match status" value="1"/>
</dbReference>
<dbReference type="AlphaFoldDB" id="A0A846QL28"/>
<evidence type="ECO:0000256" key="2">
    <source>
        <dbReference type="ARBA" id="ARBA00023136"/>
    </source>
</evidence>
<dbReference type="Proteomes" id="UP000580856">
    <property type="component" value="Unassembled WGS sequence"/>
</dbReference>
<organism evidence="6 7">
    <name type="scientific">Desulfobaculum xiamenense</name>
    <dbReference type="NCBI Taxonomy" id="995050"/>
    <lineage>
        <taxon>Bacteria</taxon>
        <taxon>Pseudomonadati</taxon>
        <taxon>Thermodesulfobacteriota</taxon>
        <taxon>Desulfovibrionia</taxon>
        <taxon>Desulfovibrionales</taxon>
        <taxon>Desulfovibrionaceae</taxon>
        <taxon>Desulfobaculum</taxon>
    </lineage>
</organism>
<comment type="caution">
    <text evidence="6">The sequence shown here is derived from an EMBL/GenBank/DDBJ whole genome shotgun (WGS) entry which is preliminary data.</text>
</comment>
<proteinExistence type="inferred from homology"/>
<accession>A0A846QL28</accession>
<sequence>MKTILRIIAAVSLTVMLTGCGYLDAYFIEPPEDTAQELFEAGKDAMTEKHYADAAGFFAKLKDRYPFSPYTPAAELALGDAYFMNEDYELAADAYSEFESLHPRHEEIAYVLFQIGKSRYKQFTSIDKPLEHVSEAIEYFQRVQETYPDTKYAKESAAYIVACRQYMADHEVYVADFYWRTERFRAAWQRYTAIAQNFQDLPEVAQYAQKRSTLAYMRFQKDSAELERERAQGSWKQWFEWL</sequence>
<evidence type="ECO:0000259" key="5">
    <source>
        <dbReference type="Pfam" id="PF13525"/>
    </source>
</evidence>
<keyword evidence="3" id="KW-0998">Cell outer membrane</keyword>
<dbReference type="EMBL" id="JAATJA010000001">
    <property type="protein sequence ID" value="NJB66893.1"/>
    <property type="molecule type" value="Genomic_DNA"/>
</dbReference>
<dbReference type="Gene3D" id="1.25.40.10">
    <property type="entry name" value="Tetratricopeptide repeat domain"/>
    <property type="match status" value="1"/>
</dbReference>
<dbReference type="InterPro" id="IPR019734">
    <property type="entry name" value="TPR_rpt"/>
</dbReference>
<dbReference type="SUPFAM" id="SSF48452">
    <property type="entry name" value="TPR-like"/>
    <property type="match status" value="1"/>
</dbReference>
<keyword evidence="2" id="KW-0472">Membrane</keyword>
<keyword evidence="4" id="KW-0802">TPR repeat</keyword>
<dbReference type="PANTHER" id="PTHR37423">
    <property type="entry name" value="SOLUBLE LYTIC MUREIN TRANSGLYCOSYLASE-RELATED"/>
    <property type="match status" value="1"/>
</dbReference>
<evidence type="ECO:0000313" key="6">
    <source>
        <dbReference type="EMBL" id="NJB66893.1"/>
    </source>
</evidence>
<feature type="repeat" description="TPR" evidence="4">
    <location>
        <begin position="72"/>
        <end position="105"/>
    </location>
</feature>
<evidence type="ECO:0000256" key="4">
    <source>
        <dbReference type="PROSITE-ProRule" id="PRU00339"/>
    </source>
</evidence>
<dbReference type="InterPro" id="IPR039565">
    <property type="entry name" value="BamD-like"/>
</dbReference>
<keyword evidence="7" id="KW-1185">Reference proteome</keyword>
<dbReference type="PROSITE" id="PS51257">
    <property type="entry name" value="PROKAR_LIPOPROTEIN"/>
    <property type="match status" value="1"/>
</dbReference>
<dbReference type="NCBIfam" id="TIGR03302">
    <property type="entry name" value="OM_YfiO"/>
    <property type="match status" value="1"/>
</dbReference>
<name>A0A846QL28_9BACT</name>
<evidence type="ECO:0000256" key="3">
    <source>
        <dbReference type="ARBA" id="ARBA00023237"/>
    </source>
</evidence>